<dbReference type="SUPFAM" id="SSF56574">
    <property type="entry name" value="Serpins"/>
    <property type="match status" value="1"/>
</dbReference>
<reference evidence="3 4" key="1">
    <citation type="submission" date="2019-09" db="EMBL/GenBank/DDBJ databases">
        <title>Pimelobacter sp. isolated from Paulinella.</title>
        <authorList>
            <person name="Jeong S.E."/>
        </authorList>
    </citation>
    <scope>NUCLEOTIDE SEQUENCE [LARGE SCALE GENOMIC DNA]</scope>
    <source>
        <strain evidence="3 4">Pch-N</strain>
    </source>
</reference>
<evidence type="ECO:0000313" key="3">
    <source>
        <dbReference type="EMBL" id="KAB2809436.1"/>
    </source>
</evidence>
<evidence type="ECO:0000313" key="4">
    <source>
        <dbReference type="Proteomes" id="UP000449906"/>
    </source>
</evidence>
<dbReference type="GO" id="GO:0005615">
    <property type="term" value="C:extracellular space"/>
    <property type="evidence" value="ECO:0007669"/>
    <property type="project" value="InterPro"/>
</dbReference>
<dbReference type="AlphaFoldDB" id="A0A7J5DWL6"/>
<gene>
    <name evidence="3" type="ORF">F9L07_20630</name>
</gene>
<dbReference type="RefSeq" id="WP_151581626.1">
    <property type="nucleotide sequence ID" value="NZ_WBVM01000002.1"/>
</dbReference>
<dbReference type="InterPro" id="IPR000215">
    <property type="entry name" value="Serpin_fam"/>
</dbReference>
<dbReference type="PANTHER" id="PTHR11461">
    <property type="entry name" value="SERINE PROTEASE INHIBITOR, SERPIN"/>
    <property type="match status" value="1"/>
</dbReference>
<feature type="domain" description="Serpin" evidence="2">
    <location>
        <begin position="72"/>
        <end position="451"/>
    </location>
</feature>
<dbReference type="InterPro" id="IPR023796">
    <property type="entry name" value="Serpin_dom"/>
</dbReference>
<dbReference type="CDD" id="cd19590">
    <property type="entry name" value="serpin_thermopin-like"/>
    <property type="match status" value="1"/>
</dbReference>
<dbReference type="Gene3D" id="2.30.39.10">
    <property type="entry name" value="Alpha-1-antitrypsin, domain 1"/>
    <property type="match status" value="1"/>
</dbReference>
<dbReference type="Proteomes" id="UP000449906">
    <property type="component" value="Unassembled WGS sequence"/>
</dbReference>
<dbReference type="InterPro" id="IPR042185">
    <property type="entry name" value="Serpin_sf_2"/>
</dbReference>
<dbReference type="InterPro" id="IPR042178">
    <property type="entry name" value="Serpin_sf_1"/>
</dbReference>
<sequence>MPLALDRRATVQLGLAALGASFLTACGNRSPAQIDPAEPGSEIELISSDVRPAAGDPTLVPQVVAGLQTFSGRLYDALAREHEGENLVLSPFSVLVALGMTLTGAAGRTAAEMRAVLGADDLGERWHAGLNALTRSLHGLAGEQERADGSSAEVALASADQLFGQQGVAWEQEFVDLLAKEYGAPMRAVDFVGDTERARRLINDWVEAQTADRITDLVPEGVLDVSTRLVLVNAIYLKAPWEEPFEKTLTARGAFRRADGSTVPADLMRRPDVGARLTSGEGWRAVTLPYAGRRLAMTVVLPDDTDDDGAGAGLAGVERRLAADGLAVFTPTEDGGETTAVDLTLPRWTFRTAAPLREVLAGLGMPTAFTDAADFTPMTEEDLDLVVSEVLHQAFVAVDEEGTEAAAATAVVMTETSAPLTEAFVVDRPFLFVVHDVAHGAPLFVGRVIDPTA</sequence>
<protein>
    <submittedName>
        <fullName evidence="3">Serpin family protein</fullName>
    </submittedName>
</protein>
<evidence type="ECO:0000256" key="1">
    <source>
        <dbReference type="RuleBase" id="RU000411"/>
    </source>
</evidence>
<organism evidence="3 4">
    <name type="scientific">Nocardioides simplex</name>
    <name type="common">Arthrobacter simplex</name>
    <dbReference type="NCBI Taxonomy" id="2045"/>
    <lineage>
        <taxon>Bacteria</taxon>
        <taxon>Bacillati</taxon>
        <taxon>Actinomycetota</taxon>
        <taxon>Actinomycetes</taxon>
        <taxon>Propionibacteriales</taxon>
        <taxon>Nocardioidaceae</taxon>
        <taxon>Pimelobacter</taxon>
    </lineage>
</organism>
<dbReference type="EMBL" id="WBVM01000002">
    <property type="protein sequence ID" value="KAB2809436.1"/>
    <property type="molecule type" value="Genomic_DNA"/>
</dbReference>
<dbReference type="SMART" id="SM00093">
    <property type="entry name" value="SERPIN"/>
    <property type="match status" value="1"/>
</dbReference>
<comment type="caution">
    <text evidence="3">The sequence shown here is derived from an EMBL/GenBank/DDBJ whole genome shotgun (WGS) entry which is preliminary data.</text>
</comment>
<dbReference type="PROSITE" id="PS51257">
    <property type="entry name" value="PROKAR_LIPOPROTEIN"/>
    <property type="match status" value="1"/>
</dbReference>
<dbReference type="PROSITE" id="PS00284">
    <property type="entry name" value="SERPIN"/>
    <property type="match status" value="1"/>
</dbReference>
<accession>A0A7J5DWL6</accession>
<proteinExistence type="inferred from homology"/>
<dbReference type="GO" id="GO:0004867">
    <property type="term" value="F:serine-type endopeptidase inhibitor activity"/>
    <property type="evidence" value="ECO:0007669"/>
    <property type="project" value="InterPro"/>
</dbReference>
<dbReference type="InterPro" id="IPR023795">
    <property type="entry name" value="Serpin_CS"/>
</dbReference>
<dbReference type="Gene3D" id="3.30.497.10">
    <property type="entry name" value="Antithrombin, subunit I, domain 2"/>
    <property type="match status" value="1"/>
</dbReference>
<dbReference type="Pfam" id="PF00079">
    <property type="entry name" value="Serpin"/>
    <property type="match status" value="1"/>
</dbReference>
<dbReference type="InterPro" id="IPR036186">
    <property type="entry name" value="Serpin_sf"/>
</dbReference>
<evidence type="ECO:0000259" key="2">
    <source>
        <dbReference type="SMART" id="SM00093"/>
    </source>
</evidence>
<dbReference type="PANTHER" id="PTHR11461:SF211">
    <property type="entry name" value="GH10112P-RELATED"/>
    <property type="match status" value="1"/>
</dbReference>
<comment type="similarity">
    <text evidence="1">Belongs to the serpin family.</text>
</comment>
<name>A0A7J5DWL6_NOCSI</name>